<proteinExistence type="predicted"/>
<gene>
    <name evidence="1" type="ORF">BV25DRAFT_1824743</name>
</gene>
<reference evidence="1" key="2">
    <citation type="journal article" date="2022" name="New Phytol.">
        <title>Evolutionary transition to the ectomycorrhizal habit in the genomes of a hyperdiverse lineage of mushroom-forming fungi.</title>
        <authorList>
            <person name="Looney B."/>
            <person name="Miyauchi S."/>
            <person name="Morin E."/>
            <person name="Drula E."/>
            <person name="Courty P.E."/>
            <person name="Kohler A."/>
            <person name="Kuo A."/>
            <person name="LaButti K."/>
            <person name="Pangilinan J."/>
            <person name="Lipzen A."/>
            <person name="Riley R."/>
            <person name="Andreopoulos W."/>
            <person name="He G."/>
            <person name="Johnson J."/>
            <person name="Nolan M."/>
            <person name="Tritt A."/>
            <person name="Barry K.W."/>
            <person name="Grigoriev I.V."/>
            <person name="Nagy L.G."/>
            <person name="Hibbett D."/>
            <person name="Henrissat B."/>
            <person name="Matheny P.B."/>
            <person name="Labbe J."/>
            <person name="Martin F.M."/>
        </authorList>
    </citation>
    <scope>NUCLEOTIDE SEQUENCE</scope>
    <source>
        <strain evidence="1">HHB10654</strain>
    </source>
</reference>
<dbReference type="Proteomes" id="UP000814140">
    <property type="component" value="Unassembled WGS sequence"/>
</dbReference>
<evidence type="ECO:0000313" key="2">
    <source>
        <dbReference type="Proteomes" id="UP000814140"/>
    </source>
</evidence>
<sequence>MQDFPAKLREFLESPRSIKVGVGIQSDCRKLYKDYNVSIRNCVELALMARSVDSRWKGKYENPIGLARLTETYLDRTLVKGKISISNWENELTKRQQDCEPVSWSCGTGPTPS</sequence>
<reference evidence="1" key="1">
    <citation type="submission" date="2021-03" db="EMBL/GenBank/DDBJ databases">
        <authorList>
            <consortium name="DOE Joint Genome Institute"/>
            <person name="Ahrendt S."/>
            <person name="Looney B.P."/>
            <person name="Miyauchi S."/>
            <person name="Morin E."/>
            <person name="Drula E."/>
            <person name="Courty P.E."/>
            <person name="Chicoki N."/>
            <person name="Fauchery L."/>
            <person name="Kohler A."/>
            <person name="Kuo A."/>
            <person name="Labutti K."/>
            <person name="Pangilinan J."/>
            <person name="Lipzen A."/>
            <person name="Riley R."/>
            <person name="Andreopoulos W."/>
            <person name="He G."/>
            <person name="Johnson J."/>
            <person name="Barry K.W."/>
            <person name="Grigoriev I.V."/>
            <person name="Nagy L."/>
            <person name="Hibbett D."/>
            <person name="Henrissat B."/>
            <person name="Matheny P.B."/>
            <person name="Labbe J."/>
            <person name="Martin F."/>
        </authorList>
    </citation>
    <scope>NUCLEOTIDE SEQUENCE</scope>
    <source>
        <strain evidence="1">HHB10654</strain>
    </source>
</reference>
<organism evidence="1 2">
    <name type="scientific">Artomyces pyxidatus</name>
    <dbReference type="NCBI Taxonomy" id="48021"/>
    <lineage>
        <taxon>Eukaryota</taxon>
        <taxon>Fungi</taxon>
        <taxon>Dikarya</taxon>
        <taxon>Basidiomycota</taxon>
        <taxon>Agaricomycotina</taxon>
        <taxon>Agaricomycetes</taxon>
        <taxon>Russulales</taxon>
        <taxon>Auriscalpiaceae</taxon>
        <taxon>Artomyces</taxon>
    </lineage>
</organism>
<name>A0ACB8T4X1_9AGAM</name>
<comment type="caution">
    <text evidence="1">The sequence shown here is derived from an EMBL/GenBank/DDBJ whole genome shotgun (WGS) entry which is preliminary data.</text>
</comment>
<dbReference type="EMBL" id="MU277204">
    <property type="protein sequence ID" value="KAI0063173.1"/>
    <property type="molecule type" value="Genomic_DNA"/>
</dbReference>
<accession>A0ACB8T4X1</accession>
<protein>
    <submittedName>
        <fullName evidence="1">Ribonuclease H-like protein</fullName>
    </submittedName>
</protein>
<evidence type="ECO:0000313" key="1">
    <source>
        <dbReference type="EMBL" id="KAI0063173.1"/>
    </source>
</evidence>
<keyword evidence="2" id="KW-1185">Reference proteome</keyword>